<evidence type="ECO:0000313" key="1">
    <source>
        <dbReference type="EMBL" id="KAJ1674638.1"/>
    </source>
</evidence>
<proteinExistence type="predicted"/>
<protein>
    <submittedName>
        <fullName evidence="1">Uncharacterized protein</fullName>
    </submittedName>
</protein>
<sequence length="565" mass="60175">MSSQSKPSISPIPHSPPNSSDSERQQDSSDPAAAKRETLYKTELCSSWTRNGQCRYGNKCRFAHGKCELRERPRHHRYRTKLCRNFTAKGYCPYGDRCDFIHARAEGDGLASAHDQHRDSIIAPKLLGYPHAARSADAAPTARVPWRPRNNTISTITAPIRSSAHPTAGPPPAVHRMSDSMLIMPTPTTSPGTIDAGYADAQRPALHSSLTNTEVVVPSAPAKLEQTTTAVMANVDTVTVPTVPDPLAPARNSANVPQLSSPNHTFRLRNLQRAVNSRLNMVKNNHSCAQAAVAAATTARSTSQYASLATSYLGQLLRLDEEVAGLTIAASAPATNPNGLLVSPPSRSVIDSDPDIWSSHLGLLEGHLYSNPQDSPSIRDLDFPRAPAKLPYIPSLRSSDAPVAPTIITTIPTTPTPPSAAAATTTTTTTTTITTANNATVATAAAATTTATVATTATTTNICPHSSPWELAADTDNPLVVAGCLDTDAADLTGAFLHNTRPDRHHQHYNHHPHQQPIICANIGNHVGLAKPLGSSQTHPSASLRFTLGLNGQCDDILMLTSRPN</sequence>
<evidence type="ECO:0000313" key="2">
    <source>
        <dbReference type="Proteomes" id="UP001145114"/>
    </source>
</evidence>
<dbReference type="Proteomes" id="UP001145114">
    <property type="component" value="Unassembled WGS sequence"/>
</dbReference>
<name>A0ACC1HDJ7_9FUNG</name>
<accession>A0ACC1HDJ7</accession>
<reference evidence="1" key="1">
    <citation type="submission" date="2022-06" db="EMBL/GenBank/DDBJ databases">
        <title>Phylogenomic reconstructions and comparative analyses of Kickxellomycotina fungi.</title>
        <authorList>
            <person name="Reynolds N.K."/>
            <person name="Stajich J.E."/>
            <person name="Barry K."/>
            <person name="Grigoriev I.V."/>
            <person name="Crous P."/>
            <person name="Smith M.E."/>
        </authorList>
    </citation>
    <scope>NUCLEOTIDE SEQUENCE</scope>
    <source>
        <strain evidence="1">RSA 2271</strain>
    </source>
</reference>
<dbReference type="EMBL" id="JAMZIH010005798">
    <property type="protein sequence ID" value="KAJ1674638.1"/>
    <property type="molecule type" value="Genomic_DNA"/>
</dbReference>
<organism evidence="1 2">
    <name type="scientific">Spiromyces aspiralis</name>
    <dbReference type="NCBI Taxonomy" id="68401"/>
    <lineage>
        <taxon>Eukaryota</taxon>
        <taxon>Fungi</taxon>
        <taxon>Fungi incertae sedis</taxon>
        <taxon>Zoopagomycota</taxon>
        <taxon>Kickxellomycotina</taxon>
        <taxon>Kickxellomycetes</taxon>
        <taxon>Kickxellales</taxon>
        <taxon>Kickxellaceae</taxon>
        <taxon>Spiromyces</taxon>
    </lineage>
</organism>
<gene>
    <name evidence="1" type="ORF">EV182_002865</name>
</gene>
<keyword evidence="2" id="KW-1185">Reference proteome</keyword>
<comment type="caution">
    <text evidence="1">The sequence shown here is derived from an EMBL/GenBank/DDBJ whole genome shotgun (WGS) entry which is preliminary data.</text>
</comment>